<feature type="transmembrane region" description="Helical" evidence="1">
    <location>
        <begin position="189"/>
        <end position="213"/>
    </location>
</feature>
<dbReference type="EMBL" id="JBIASD010000044">
    <property type="protein sequence ID" value="MFF3671335.1"/>
    <property type="molecule type" value="Genomic_DNA"/>
</dbReference>
<keyword evidence="1" id="KW-1133">Transmembrane helix</keyword>
<keyword evidence="1" id="KW-0812">Transmembrane</keyword>
<protein>
    <submittedName>
        <fullName evidence="3">BpX6 domain-containing protein</fullName>
    </submittedName>
</protein>
<evidence type="ECO:0000313" key="3">
    <source>
        <dbReference type="EMBL" id="MFF3671335.1"/>
    </source>
</evidence>
<reference evidence="3 4" key="1">
    <citation type="submission" date="2024-10" db="EMBL/GenBank/DDBJ databases">
        <title>The Natural Products Discovery Center: Release of the First 8490 Sequenced Strains for Exploring Actinobacteria Biosynthetic Diversity.</title>
        <authorList>
            <person name="Kalkreuter E."/>
            <person name="Kautsar S.A."/>
            <person name="Yang D."/>
            <person name="Bader C.D."/>
            <person name="Teijaro C.N."/>
            <person name="Fluegel L."/>
            <person name="Davis C.M."/>
            <person name="Simpson J.R."/>
            <person name="Lauterbach L."/>
            <person name="Steele A.D."/>
            <person name="Gui C."/>
            <person name="Meng S."/>
            <person name="Li G."/>
            <person name="Viehrig K."/>
            <person name="Ye F."/>
            <person name="Su P."/>
            <person name="Kiefer A.F."/>
            <person name="Nichols A."/>
            <person name="Cepeda A.J."/>
            <person name="Yan W."/>
            <person name="Fan B."/>
            <person name="Jiang Y."/>
            <person name="Adhikari A."/>
            <person name="Zheng C.-J."/>
            <person name="Schuster L."/>
            <person name="Cowan T.M."/>
            <person name="Smanski M.J."/>
            <person name="Chevrette M.G."/>
            <person name="De Carvalho L.P.S."/>
            <person name="Shen B."/>
        </authorList>
    </citation>
    <scope>NUCLEOTIDE SEQUENCE [LARGE SCALE GENOMIC DNA]</scope>
    <source>
        <strain evidence="3 4">NPDC002173</strain>
    </source>
</reference>
<feature type="transmembrane region" description="Helical" evidence="1">
    <location>
        <begin position="219"/>
        <end position="236"/>
    </location>
</feature>
<evidence type="ECO:0000313" key="4">
    <source>
        <dbReference type="Proteomes" id="UP001602013"/>
    </source>
</evidence>
<dbReference type="RefSeq" id="WP_387417520.1">
    <property type="nucleotide sequence ID" value="NZ_JBIASD010000044.1"/>
</dbReference>
<dbReference type="Pfam" id="PF19922">
    <property type="entry name" value="bpX6"/>
    <property type="match status" value="1"/>
</dbReference>
<evidence type="ECO:0000259" key="2">
    <source>
        <dbReference type="Pfam" id="PF19922"/>
    </source>
</evidence>
<dbReference type="InterPro" id="IPR045547">
    <property type="entry name" value="bpX6"/>
</dbReference>
<evidence type="ECO:0000256" key="1">
    <source>
        <dbReference type="SAM" id="Phobius"/>
    </source>
</evidence>
<name>A0ABW6T226_9ACTN</name>
<keyword evidence="4" id="KW-1185">Reference proteome</keyword>
<accession>A0ABW6T226</accession>
<feature type="domain" description="MoxR-vWA-beta-propeller ternary system" evidence="2">
    <location>
        <begin position="7"/>
        <end position="139"/>
    </location>
</feature>
<gene>
    <name evidence="3" type="ORF">ACFYXI_37700</name>
</gene>
<keyword evidence="1" id="KW-0472">Membrane</keyword>
<sequence length="888" mass="95412">MSAQDGFRGRVCAAGFIVDVPLIGEPEARRRVIEHWQDGAELRVLPDARWLLRLPEHVDVRAELAPGLPVRAVAGSLASPGADGSQPGEITWMHAGDTRTEQIEALAVLRPADWLDSTGLRITELKSIQAPERSVSPVEQLDKVEAPDLRAAAKIGRSSSRAERAMAQLHGSRAGEPTGRVWHSLLAGLLPFVGMIGTAALAVAVIVLIAVMLRGSGLRIGPLGVVGITMILYRLLRRGRADTITGRAGGHRDPRWQRVRSALARLTLRTPAVPLVERRHQRYLRELTRAFEQRRWDDALREAIALGGADAESRLLTMRLPERRGDLRPSPTAGSGAAALPYGPTIYQHLHGLYRTAAKELESGGRVEEAAFVLADLLNAPGEAVDLLERHKRWRMAAELAEGRELSPDLVVRLWWQASNRDRAIDIARSRGAFATGILHLARVDADAARDLRRAWVHDRQAAADHVGAVEAAWPEETLRPLVVADIQAGIALGGPDAAYLFAYLTAFRPSEAACRTARALLGGSDADGLVARARFGTAFAQLQCADPAADRAIATAGLRALVRDGGWALDGSTLDRVTKALSGRADPLAAADLPRPVRRRPRPQEELLSVTAGPPGTVAVFDAAVLGGGAVLVACGDAGTFLLTRDGRVRARWGIPAHQLVVADHGGTALLVTHRESVSDVHRLDLVTRRARHWTSLRVHKILSSYDGGLLIALGEEGIVVFDVLAVHPRVVWREMTDASTILSANRTPSSITALGLIPVAGRPGSHLLQAWRWDLPTWTLRGRTPVESDQSVGVQVLASGGVLSPHLHGDPVISTDGDVYSTISASIASVRGPAGDVMFRAVFPETDGQALGLRSHAGITTVFDHRGRVVAVDTCGDVQANLRVRT</sequence>
<organism evidence="3 4">
    <name type="scientific">Microtetraspora malaysiensis</name>
    <dbReference type="NCBI Taxonomy" id="161358"/>
    <lineage>
        <taxon>Bacteria</taxon>
        <taxon>Bacillati</taxon>
        <taxon>Actinomycetota</taxon>
        <taxon>Actinomycetes</taxon>
        <taxon>Streptosporangiales</taxon>
        <taxon>Streptosporangiaceae</taxon>
        <taxon>Microtetraspora</taxon>
    </lineage>
</organism>
<comment type="caution">
    <text evidence="3">The sequence shown here is derived from an EMBL/GenBank/DDBJ whole genome shotgun (WGS) entry which is preliminary data.</text>
</comment>
<dbReference type="Proteomes" id="UP001602013">
    <property type="component" value="Unassembled WGS sequence"/>
</dbReference>
<proteinExistence type="predicted"/>